<dbReference type="PANTHER" id="PTHR11560">
    <property type="entry name" value="39S RIBOSOMAL PROTEIN L10, MITOCHONDRIAL"/>
    <property type="match status" value="1"/>
</dbReference>
<organism evidence="2 3">
    <name type="scientific">Lepraria finkii</name>
    <dbReference type="NCBI Taxonomy" id="1340010"/>
    <lineage>
        <taxon>Eukaryota</taxon>
        <taxon>Fungi</taxon>
        <taxon>Dikarya</taxon>
        <taxon>Ascomycota</taxon>
        <taxon>Pezizomycotina</taxon>
        <taxon>Lecanoromycetes</taxon>
        <taxon>OSLEUM clade</taxon>
        <taxon>Lecanoromycetidae</taxon>
        <taxon>Lecanorales</taxon>
        <taxon>Lecanorineae</taxon>
        <taxon>Stereocaulaceae</taxon>
        <taxon>Lepraria</taxon>
    </lineage>
</organism>
<evidence type="ECO:0000256" key="1">
    <source>
        <dbReference type="SAM" id="MobiDB-lite"/>
    </source>
</evidence>
<dbReference type="InterPro" id="IPR047865">
    <property type="entry name" value="Ribosomal_uL10_bac_type"/>
</dbReference>
<dbReference type="Proteomes" id="UP001590951">
    <property type="component" value="Unassembled WGS sequence"/>
</dbReference>
<dbReference type="EMBL" id="JBHFEH010000009">
    <property type="protein sequence ID" value="KAL2055947.1"/>
    <property type="molecule type" value="Genomic_DNA"/>
</dbReference>
<feature type="compositionally biased region" description="Low complexity" evidence="1">
    <location>
        <begin position="184"/>
        <end position="196"/>
    </location>
</feature>
<feature type="compositionally biased region" description="Pro residues" evidence="1">
    <location>
        <begin position="197"/>
        <end position="207"/>
    </location>
</feature>
<name>A0ABR4BDM3_9LECA</name>
<feature type="region of interest" description="Disordered" evidence="1">
    <location>
        <begin position="154"/>
        <end position="217"/>
    </location>
</feature>
<proteinExistence type="predicted"/>
<reference evidence="2 3" key="1">
    <citation type="submission" date="2024-09" db="EMBL/GenBank/DDBJ databases">
        <title>Rethinking Asexuality: The Enigmatic Case of Functional Sexual Genes in Lepraria (Stereocaulaceae).</title>
        <authorList>
            <person name="Doellman M."/>
            <person name="Sun Y."/>
            <person name="Barcenas-Pena A."/>
            <person name="Lumbsch H.T."/>
            <person name="Grewe F."/>
        </authorList>
    </citation>
    <scope>NUCLEOTIDE SEQUENCE [LARGE SCALE GENOMIC DNA]</scope>
    <source>
        <strain evidence="2 3">Grewe 0041</strain>
    </source>
</reference>
<keyword evidence="3" id="KW-1185">Reference proteome</keyword>
<feature type="region of interest" description="Disordered" evidence="1">
    <location>
        <begin position="229"/>
        <end position="251"/>
    </location>
</feature>
<accession>A0ABR4BDM3</accession>
<evidence type="ECO:0000313" key="3">
    <source>
        <dbReference type="Proteomes" id="UP001590951"/>
    </source>
</evidence>
<feature type="compositionally biased region" description="Polar residues" evidence="1">
    <location>
        <begin position="154"/>
        <end position="182"/>
    </location>
</feature>
<evidence type="ECO:0000313" key="2">
    <source>
        <dbReference type="EMBL" id="KAL2055947.1"/>
    </source>
</evidence>
<protein>
    <submittedName>
        <fullName evidence="2">Uncharacterized protein</fullName>
    </submittedName>
</protein>
<comment type="caution">
    <text evidence="2">The sequence shown here is derived from an EMBL/GenBank/DDBJ whole genome shotgun (WGS) entry which is preliminary data.</text>
</comment>
<gene>
    <name evidence="2" type="ORF">ABVK25_003589</name>
</gene>
<sequence>MSSPRAMPPRLHLCTQCLNRLHNTRTPLPKYLSTASAIIPAPPIHQTISSLTSTCPLSPTQPPSHKPPEFRKSQLHRQYTSLLRSTPLLLLFQHNNLKATEWMSIRRELYSALQKTDETLFTDLAPRIKVQAIQAGIFESALLVTEYYHPSQQINPTASTPHPTDPSIQSSATVANTTSNPADPTLTHSLSTHAHTPSPPPQKPTPSAPSSSGPLAIVSFPNRLPNNICAPRSPSLSPKAPTFAAPTRRANPGYHDASVQAGLQKLLLLGARVEGRVFDTEETRWVGGIEGGLDGLRGQLVQILGSLGAGVRRRWRVRGGLCG</sequence>